<gene>
    <name evidence="9" type="ORF">PVAND_004234</name>
</gene>
<evidence type="ECO:0000256" key="2">
    <source>
        <dbReference type="ARBA" id="ARBA00017134"/>
    </source>
</evidence>
<feature type="domain" description="Mon2/Sec7/BIG1-like dimerisation and cyclophilin-binding" evidence="8">
    <location>
        <begin position="13"/>
        <end position="184"/>
    </location>
</feature>
<dbReference type="Pfam" id="PF09324">
    <property type="entry name" value="Sec7-like_HDS"/>
    <property type="match status" value="1"/>
</dbReference>
<dbReference type="PANTHER" id="PTHR10663:SF333">
    <property type="entry name" value="PROTEIN MON2 HOMOLOG"/>
    <property type="match status" value="1"/>
</dbReference>
<sequence length="1659" mass="184860">MSFVGSGTTGTEAAQKFLESLQNDFRNLSAETKKKNPQIKESCEEAIQKLKSAAANPQTPVYYVVNQILYPLVQGCESKDIKIIKFCLGMMQRLITQQVVDQKGARYITDTLWMLMENGIEEVKVLQSVTLLLTTNSVVHGETLAKTLVLCFRLHFTKDSTTINTAGATVRQLVSLVFERATVEQEETKDEEQHEINLEELKASHGVAPKNLKPCAADAFLLFQDLVQLVNADQPYWLLGMTEMTRTFGLELLESVLTNFSTVFYKNPEFSFLLKERVCALVIKLFSPNIKYRNVVVPTQPPASHDKPYFPISMRLLRVVSILIQKYHQLLVTECEIFLSLIVKFLDPDKPIWQRSLAIEVLHKMTVQPDLLVSFCRCYDLKDHSTKIFQDIINSLGAYVQSLFASAQMIGNPNLQTAPPAMIGNLAIGSGGISPQSGFFFRGVWLPLVMTFPTGQSKSVYLEMLEKTEPPTIPDGYGISIAYACLLDIVRSISLAINGASILGEEKPIPYKQRVTEEENKLHCQLINSSWCGLLAALTPLIDASTDEAMAECVLKSMQNYAALCGMLDLSSARDAFITSICKASLPPHYALSVLNMGYQNINMKGGIRSGSQDMGQFVHSQMQEDNHQRFPIVAVGTPLPTSSLQPGAHQGPVMLTAKNLQCMRAILHLAHCHGGILGTSWHIVLATLQHLAWILGLKPSTGGSLQATQKPMTDTNSITAMAVMADLPVLSTMLSQLFESSQYLDDVALHHLIDALCKLSHEAMELAYNNREPSLFAVAKLLETGLVNLNRIEVLWRPLTNHLLEICQHPHIRMREWGVEAITYLVKAALQYKYEVPLKDNMKLQTLLLGPLSELSSVPHGDVRQRQLECVLQVLNGTGEILTYGWPLILGIIGTFNDHHGEALIRIAFQCLQLVVTDFLPAMPWRCLPLCVNTAAKFGSQMQELNISLTAVGLMWNISDYFNQNQDRLSQNVGDDVSVLPDFPHTLNMPHFDKLWMVLYARLGDLCVDPRPAVRKSAGQTLFSTITAHGALLNPPTWQAVMWQVLFPLLDKVRTASNSASNEKVDTSGNILIHHSRNTAQKQWAETQVLTLSGVSRVFITKFKLLQSIGDFPRACSLLLEFIECSALSKSNEVSLAALKSFQEILYNKPINSMKGNGDDDDLWNGAWKVWLNVGIESTRVLFNESEKITDDLYIPSQAFLTALVQIFPALFQHIYTRFTNDDLTKLCSVLMNAVIVPVHSDSTPYIMSTMSDSLLTPLHDAILDSIELLQKEGIAESTSTDKIICAVFHQLLSYSRFACTPPFFENRKRNMPANTIEWVSMNYIPFGEKSMSVAVKLYQQTANDPKVIEGQILHEIIKTLSLPLGLKYKCMSSSTWKLAVTSLMSALHYGLPVARKHPKQFTNMWNDLSETLDTFLFPKSVCQVEDRGLDELVLDEAIDCQVIEQLRDEVLPYSNEIPHQFILNVVVLLNKGSIHSATTTTSTNPGCDVELKLREEFAKTCFETLLQFSLLDDTGNKEATSIQLTANEDGVAGQLAITALLHRFEEVLKKFNDDERHSGKCPLPRYRLSEISFVLKAVATLIISMKKAPPAKVGKTAWEQLIGLYPYLVDCTTTSSTEVSRSLREALLQYVDLLSPPSNSIQLNGNLATNGLSSSHC</sequence>
<dbReference type="Pfam" id="PF16206">
    <property type="entry name" value="Mon2_C"/>
    <property type="match status" value="2"/>
</dbReference>
<comment type="caution">
    <text evidence="9">The sequence shown here is derived from an EMBL/GenBank/DDBJ whole genome shotgun (WGS) entry which is preliminary data.</text>
</comment>
<organism evidence="9 10">
    <name type="scientific">Polypedilum vanderplanki</name>
    <name type="common">Sleeping chironomid midge</name>
    <dbReference type="NCBI Taxonomy" id="319348"/>
    <lineage>
        <taxon>Eukaryota</taxon>
        <taxon>Metazoa</taxon>
        <taxon>Ecdysozoa</taxon>
        <taxon>Arthropoda</taxon>
        <taxon>Hexapoda</taxon>
        <taxon>Insecta</taxon>
        <taxon>Pterygota</taxon>
        <taxon>Neoptera</taxon>
        <taxon>Endopterygota</taxon>
        <taxon>Diptera</taxon>
        <taxon>Nematocera</taxon>
        <taxon>Chironomoidea</taxon>
        <taxon>Chironomidae</taxon>
        <taxon>Chironominae</taxon>
        <taxon>Polypedilum</taxon>
        <taxon>Polypedilum</taxon>
    </lineage>
</organism>
<feature type="domain" description="Mon2/Sec7/BIG1-like HUS" evidence="6">
    <location>
        <begin position="216"/>
        <end position="388"/>
    </location>
</feature>
<keyword evidence="3" id="KW-0813">Transport</keyword>
<feature type="domain" description="Mon2 C-terminal" evidence="7">
    <location>
        <begin position="1160"/>
        <end position="1639"/>
    </location>
</feature>
<evidence type="ECO:0000259" key="8">
    <source>
        <dbReference type="Pfam" id="PF16213"/>
    </source>
</evidence>
<dbReference type="GO" id="GO:0015031">
    <property type="term" value="P:protein transport"/>
    <property type="evidence" value="ECO:0007669"/>
    <property type="project" value="UniProtKB-KW"/>
</dbReference>
<dbReference type="InterPro" id="IPR015403">
    <property type="entry name" value="Mon2/Sec7/BIG1-like_HDS"/>
</dbReference>
<dbReference type="PANTHER" id="PTHR10663">
    <property type="entry name" value="GUANYL-NUCLEOTIDE EXCHANGE FACTOR"/>
    <property type="match status" value="1"/>
</dbReference>
<protein>
    <recommendedName>
        <fullName evidence="2">Protein MON2 homolog</fullName>
    </recommendedName>
</protein>
<evidence type="ECO:0000259" key="6">
    <source>
        <dbReference type="Pfam" id="PF12783"/>
    </source>
</evidence>
<evidence type="ECO:0000259" key="7">
    <source>
        <dbReference type="Pfam" id="PF16206"/>
    </source>
</evidence>
<accession>A0A9J6BYH3</accession>
<dbReference type="SUPFAM" id="SSF48371">
    <property type="entry name" value="ARM repeat"/>
    <property type="match status" value="2"/>
</dbReference>
<feature type="domain" description="Mon2 C-terminal" evidence="7">
    <location>
        <begin position="918"/>
        <end position="1150"/>
    </location>
</feature>
<evidence type="ECO:0000259" key="5">
    <source>
        <dbReference type="Pfam" id="PF09324"/>
    </source>
</evidence>
<evidence type="ECO:0000313" key="10">
    <source>
        <dbReference type="Proteomes" id="UP001107558"/>
    </source>
</evidence>
<dbReference type="InterPro" id="IPR032691">
    <property type="entry name" value="Mon2/Sec7/BIG1-like_HUS"/>
</dbReference>
<evidence type="ECO:0000256" key="1">
    <source>
        <dbReference type="ARBA" id="ARBA00008144"/>
    </source>
</evidence>
<dbReference type="Proteomes" id="UP001107558">
    <property type="component" value="Chromosome 2"/>
</dbReference>
<keyword evidence="10" id="KW-1185">Reference proteome</keyword>
<dbReference type="InterPro" id="IPR032817">
    <property type="entry name" value="Mon2_C"/>
</dbReference>
<evidence type="ECO:0000256" key="3">
    <source>
        <dbReference type="ARBA" id="ARBA00022448"/>
    </source>
</evidence>
<feature type="domain" description="Mon2/Sec7/BIG1-like HDS" evidence="5">
    <location>
        <begin position="836"/>
        <end position="914"/>
    </location>
</feature>
<dbReference type="InterPro" id="IPR016024">
    <property type="entry name" value="ARM-type_fold"/>
</dbReference>
<dbReference type="OrthoDB" id="294853at2759"/>
<proteinExistence type="inferred from homology"/>
<name>A0A9J6BYH3_POLVA</name>
<evidence type="ECO:0000313" key="9">
    <source>
        <dbReference type="EMBL" id="KAG5674254.1"/>
    </source>
</evidence>
<reference evidence="9" key="1">
    <citation type="submission" date="2021-03" db="EMBL/GenBank/DDBJ databases">
        <title>Chromosome level genome of the anhydrobiotic midge Polypedilum vanderplanki.</title>
        <authorList>
            <person name="Yoshida Y."/>
            <person name="Kikawada T."/>
            <person name="Gusev O."/>
        </authorList>
    </citation>
    <scope>NUCLEOTIDE SEQUENCE</scope>
    <source>
        <strain evidence="9">NIAS01</strain>
        <tissue evidence="9">Whole body or cell culture</tissue>
    </source>
</reference>
<keyword evidence="4" id="KW-0653">Protein transport</keyword>
<dbReference type="Pfam" id="PF16213">
    <property type="entry name" value="DCB"/>
    <property type="match status" value="1"/>
</dbReference>
<evidence type="ECO:0000256" key="4">
    <source>
        <dbReference type="ARBA" id="ARBA00022927"/>
    </source>
</evidence>
<comment type="similarity">
    <text evidence="1">Belongs to the MON2 family.</text>
</comment>
<dbReference type="InterPro" id="IPR032629">
    <property type="entry name" value="DCB_dom"/>
</dbReference>
<dbReference type="EMBL" id="JADBJN010000002">
    <property type="protein sequence ID" value="KAG5674254.1"/>
    <property type="molecule type" value="Genomic_DNA"/>
</dbReference>
<dbReference type="Pfam" id="PF12783">
    <property type="entry name" value="Sec7-like_HUS"/>
    <property type="match status" value="1"/>
</dbReference>